<dbReference type="PROSITE" id="PS00466">
    <property type="entry name" value="ZF_TFIIS_1"/>
    <property type="match status" value="1"/>
</dbReference>
<evidence type="ECO:0000256" key="6">
    <source>
        <dbReference type="PROSITE-ProRule" id="PRU00472"/>
    </source>
</evidence>
<evidence type="ECO:0000259" key="10">
    <source>
        <dbReference type="PROSITE" id="PS51133"/>
    </source>
</evidence>
<dbReference type="PROSITE" id="PS51319">
    <property type="entry name" value="TFIIS_N"/>
    <property type="match status" value="1"/>
</dbReference>
<comment type="function">
    <text evidence="8">Necessary for efficient RNA polymerase II transcription elongation past template-encoded arresting sites.</text>
</comment>
<dbReference type="Pfam" id="PF07500">
    <property type="entry name" value="TFIIS_M"/>
    <property type="match status" value="1"/>
</dbReference>
<dbReference type="InterPro" id="IPR017923">
    <property type="entry name" value="TFIIS_N"/>
</dbReference>
<dbReference type="PANTHER" id="PTHR11477">
    <property type="entry name" value="TRANSCRIPTION FACTOR S-II ZINC FINGER DOMAIN-CONTAINING PROTEIN"/>
    <property type="match status" value="1"/>
</dbReference>
<dbReference type="InterPro" id="IPR003617">
    <property type="entry name" value="TFIIS/CRSP70_N_sub"/>
</dbReference>
<dbReference type="PIRSF" id="PIRSF006704">
    <property type="entry name" value="TF_IIS"/>
    <property type="match status" value="1"/>
</dbReference>
<dbReference type="AlphaFoldDB" id="A0AAV9CB84"/>
<evidence type="ECO:0000256" key="1">
    <source>
        <dbReference type="ARBA" id="ARBA00004123"/>
    </source>
</evidence>
<dbReference type="GO" id="GO:0006368">
    <property type="term" value="P:transcription elongation by RNA polymerase II"/>
    <property type="evidence" value="ECO:0007669"/>
    <property type="project" value="InterPro"/>
</dbReference>
<dbReference type="InterPro" id="IPR006289">
    <property type="entry name" value="TFSII"/>
</dbReference>
<name>A0AAV9CB84_ACOCL</name>
<dbReference type="CDD" id="cd13749">
    <property type="entry name" value="Zn-ribbon_TFIIS"/>
    <property type="match status" value="1"/>
</dbReference>
<feature type="domain" description="TFIIS N-terminal" evidence="11">
    <location>
        <begin position="10"/>
        <end position="87"/>
    </location>
</feature>
<dbReference type="PROSITE" id="PS51133">
    <property type="entry name" value="ZF_TFIIS_2"/>
    <property type="match status" value="1"/>
</dbReference>
<dbReference type="Pfam" id="PF01096">
    <property type="entry name" value="Zn_ribbon_TFIIS"/>
    <property type="match status" value="1"/>
</dbReference>
<evidence type="ECO:0000256" key="3">
    <source>
        <dbReference type="ARBA" id="ARBA00022771"/>
    </source>
</evidence>
<proteinExistence type="inferred from homology"/>
<keyword evidence="2 8" id="KW-0479">Metal-binding</keyword>
<evidence type="ECO:0000256" key="5">
    <source>
        <dbReference type="ARBA" id="ARBA00023242"/>
    </source>
</evidence>
<comment type="subcellular location">
    <subcellularLocation>
        <location evidence="1 7 8">Nucleus</location>
    </subcellularLocation>
</comment>
<evidence type="ECO:0000256" key="2">
    <source>
        <dbReference type="ARBA" id="ARBA00022723"/>
    </source>
</evidence>
<dbReference type="SUPFAM" id="SSF57783">
    <property type="entry name" value="Zinc beta-ribbon"/>
    <property type="match status" value="1"/>
</dbReference>
<dbReference type="EMBL" id="JAUJYO010000020">
    <property type="protein sequence ID" value="KAK1286022.1"/>
    <property type="molecule type" value="Genomic_DNA"/>
</dbReference>
<dbReference type="Gene3D" id="2.20.25.10">
    <property type="match status" value="1"/>
</dbReference>
<dbReference type="InterPro" id="IPR001222">
    <property type="entry name" value="Znf_TFIIS"/>
</dbReference>
<evidence type="ECO:0000256" key="4">
    <source>
        <dbReference type="ARBA" id="ARBA00022833"/>
    </source>
</evidence>
<dbReference type="NCBIfam" id="TIGR01385">
    <property type="entry name" value="TFSII"/>
    <property type="match status" value="1"/>
</dbReference>
<evidence type="ECO:0000313" key="13">
    <source>
        <dbReference type="EMBL" id="KAK1286022.1"/>
    </source>
</evidence>
<dbReference type="CDD" id="cd00183">
    <property type="entry name" value="TFIIS_I"/>
    <property type="match status" value="1"/>
</dbReference>
<evidence type="ECO:0000256" key="8">
    <source>
        <dbReference type="RuleBase" id="RU368078"/>
    </source>
</evidence>
<dbReference type="GO" id="GO:0003677">
    <property type="term" value="F:DNA binding"/>
    <property type="evidence" value="ECO:0007669"/>
    <property type="project" value="UniProtKB-KW"/>
</dbReference>
<dbReference type="Gene3D" id="1.10.472.30">
    <property type="entry name" value="Transcription elongation factor S-II, central domain"/>
    <property type="match status" value="1"/>
</dbReference>
<gene>
    <name evidence="13" type="ORF">QJS10_CPB20g00085</name>
</gene>
<evidence type="ECO:0000313" key="14">
    <source>
        <dbReference type="Proteomes" id="UP001180020"/>
    </source>
</evidence>
<dbReference type="SMART" id="SM00510">
    <property type="entry name" value="TFS2M"/>
    <property type="match status" value="1"/>
</dbReference>
<dbReference type="Pfam" id="PF08711">
    <property type="entry name" value="Med26"/>
    <property type="match status" value="1"/>
</dbReference>
<evidence type="ECO:0000259" key="11">
    <source>
        <dbReference type="PROSITE" id="PS51319"/>
    </source>
</evidence>
<evidence type="ECO:0000259" key="12">
    <source>
        <dbReference type="PROSITE" id="PS51321"/>
    </source>
</evidence>
<dbReference type="SUPFAM" id="SSF47676">
    <property type="entry name" value="Conserved domain common to transcription factors TFIIS, elongin A, CRSP70"/>
    <property type="match status" value="1"/>
</dbReference>
<feature type="domain" description="TFIIS central" evidence="12">
    <location>
        <begin position="182"/>
        <end position="301"/>
    </location>
</feature>
<keyword evidence="8" id="KW-0804">Transcription</keyword>
<keyword evidence="8" id="KW-0238">DNA-binding</keyword>
<protein>
    <recommendedName>
        <fullName evidence="8">Transcription elongation factor</fullName>
    </recommendedName>
</protein>
<accession>A0AAV9CB84</accession>
<dbReference type="InterPro" id="IPR036575">
    <property type="entry name" value="TFIIS_cen_dom_sf"/>
</dbReference>
<keyword evidence="8" id="KW-0805">Transcription regulation</keyword>
<sequence>MERELLETFEAAKKAADAAADGDPSEAEEGRCVDGLKRLRKLPVTMKVLVATQVGKRLRALAKHPCGKIKSMSSELLEHWKNIVIEETSKNNKKNNAVNDVKSPTSEVKVDKDQKPPLIVKAEKISRSESMKVERTTEMIKTERFSWSESVKVEKISNGGSVKVEKIVPPKLSSIIKCNDPNRNKVREIVTEALCKVSEEVSEDLIEEVNACDPIRVAVAVETAMFEKFGNQKMKYRSIMFNLKDPKNQDFRRRVLLGHIKSERIPTLTAEEMASDQRKNENKQIKEKALFDCQREGAPKATTDQFKCGRCGQRKTTYYQLQTRSADEPMTTFVTCVNCNNHWKFC</sequence>
<dbReference type="SUPFAM" id="SSF46942">
    <property type="entry name" value="Elongation factor TFIIS domain 2"/>
    <property type="match status" value="1"/>
</dbReference>
<keyword evidence="3 6" id="KW-0863">Zinc-finger</keyword>
<dbReference type="PANTHER" id="PTHR11477:SF0">
    <property type="entry name" value="IP08861P-RELATED"/>
    <property type="match status" value="1"/>
</dbReference>
<dbReference type="SMART" id="SM00509">
    <property type="entry name" value="TFS2N"/>
    <property type="match status" value="1"/>
</dbReference>
<dbReference type="GO" id="GO:0005634">
    <property type="term" value="C:nucleus"/>
    <property type="evidence" value="ECO:0007669"/>
    <property type="project" value="UniProtKB-SubCell"/>
</dbReference>
<reference evidence="13" key="1">
    <citation type="journal article" date="2023" name="Nat. Commun.">
        <title>Diploid and tetraploid genomes of Acorus and the evolution of monocots.</title>
        <authorList>
            <person name="Ma L."/>
            <person name="Liu K.W."/>
            <person name="Li Z."/>
            <person name="Hsiao Y.Y."/>
            <person name="Qi Y."/>
            <person name="Fu T."/>
            <person name="Tang G.D."/>
            <person name="Zhang D."/>
            <person name="Sun W.H."/>
            <person name="Liu D.K."/>
            <person name="Li Y."/>
            <person name="Chen G.Z."/>
            <person name="Liu X.D."/>
            <person name="Liao X.Y."/>
            <person name="Jiang Y.T."/>
            <person name="Yu X."/>
            <person name="Hao Y."/>
            <person name="Huang J."/>
            <person name="Zhao X.W."/>
            <person name="Ke S."/>
            <person name="Chen Y.Y."/>
            <person name="Wu W.L."/>
            <person name="Hsu J.L."/>
            <person name="Lin Y.F."/>
            <person name="Huang M.D."/>
            <person name="Li C.Y."/>
            <person name="Huang L."/>
            <person name="Wang Z.W."/>
            <person name="Zhao X."/>
            <person name="Zhong W.Y."/>
            <person name="Peng D.H."/>
            <person name="Ahmad S."/>
            <person name="Lan S."/>
            <person name="Zhang J.S."/>
            <person name="Tsai W.C."/>
            <person name="Van de Peer Y."/>
            <person name="Liu Z.J."/>
        </authorList>
    </citation>
    <scope>NUCLEOTIDE SEQUENCE</scope>
    <source>
        <strain evidence="13">CP</strain>
    </source>
</reference>
<dbReference type="InterPro" id="IPR035100">
    <property type="entry name" value="TF_IIS-typ"/>
</dbReference>
<dbReference type="PROSITE" id="PS51321">
    <property type="entry name" value="TFIIS_CENTRAL"/>
    <property type="match status" value="1"/>
</dbReference>
<organism evidence="13 14">
    <name type="scientific">Acorus calamus</name>
    <name type="common">Sweet flag</name>
    <dbReference type="NCBI Taxonomy" id="4465"/>
    <lineage>
        <taxon>Eukaryota</taxon>
        <taxon>Viridiplantae</taxon>
        <taxon>Streptophyta</taxon>
        <taxon>Embryophyta</taxon>
        <taxon>Tracheophyta</taxon>
        <taxon>Spermatophyta</taxon>
        <taxon>Magnoliopsida</taxon>
        <taxon>Liliopsida</taxon>
        <taxon>Acoraceae</taxon>
        <taxon>Acorus</taxon>
    </lineage>
</organism>
<keyword evidence="14" id="KW-1185">Reference proteome</keyword>
<comment type="caution">
    <text evidence="13">The sequence shown here is derived from an EMBL/GenBank/DDBJ whole genome shotgun (WGS) entry which is preliminary data.</text>
</comment>
<dbReference type="InterPro" id="IPR003618">
    <property type="entry name" value="TFIIS_cen_dom"/>
</dbReference>
<dbReference type="SMART" id="SM00440">
    <property type="entry name" value="ZnF_C2C2"/>
    <property type="match status" value="1"/>
</dbReference>
<keyword evidence="4 8" id="KW-0862">Zinc</keyword>
<dbReference type="InterPro" id="IPR035441">
    <property type="entry name" value="TFIIS/LEDGF_dom_sf"/>
</dbReference>
<dbReference type="FunFam" id="2.20.25.10:FF:000001">
    <property type="entry name" value="Probable Transcription elongation factor S-II"/>
    <property type="match status" value="1"/>
</dbReference>
<evidence type="ECO:0000256" key="9">
    <source>
        <dbReference type="SAM" id="MobiDB-lite"/>
    </source>
</evidence>
<comment type="similarity">
    <text evidence="8">Belongs to the TFS-II family.</text>
</comment>
<dbReference type="Gene3D" id="1.20.930.10">
    <property type="entry name" value="Conserved domain common to transcription factors TFIIS, elongin A, CRSP70"/>
    <property type="match status" value="1"/>
</dbReference>
<evidence type="ECO:0000256" key="7">
    <source>
        <dbReference type="PROSITE-ProRule" id="PRU00649"/>
    </source>
</evidence>
<feature type="region of interest" description="Disordered" evidence="9">
    <location>
        <begin position="91"/>
        <end position="111"/>
    </location>
</feature>
<dbReference type="GO" id="GO:0008270">
    <property type="term" value="F:zinc ion binding"/>
    <property type="evidence" value="ECO:0007669"/>
    <property type="project" value="UniProtKB-UniRule"/>
</dbReference>
<dbReference type="Proteomes" id="UP001180020">
    <property type="component" value="Unassembled WGS sequence"/>
</dbReference>
<feature type="domain" description="TFIIS-type" evidence="10">
    <location>
        <begin position="304"/>
        <end position="344"/>
    </location>
</feature>
<keyword evidence="5 7" id="KW-0539">Nucleus</keyword>
<reference evidence="13" key="2">
    <citation type="submission" date="2023-06" db="EMBL/GenBank/DDBJ databases">
        <authorList>
            <person name="Ma L."/>
            <person name="Liu K.-W."/>
            <person name="Li Z."/>
            <person name="Hsiao Y.-Y."/>
            <person name="Qi Y."/>
            <person name="Fu T."/>
            <person name="Tang G."/>
            <person name="Zhang D."/>
            <person name="Sun W.-H."/>
            <person name="Liu D.-K."/>
            <person name="Li Y."/>
            <person name="Chen G.-Z."/>
            <person name="Liu X.-D."/>
            <person name="Liao X.-Y."/>
            <person name="Jiang Y.-T."/>
            <person name="Yu X."/>
            <person name="Hao Y."/>
            <person name="Huang J."/>
            <person name="Zhao X.-W."/>
            <person name="Ke S."/>
            <person name="Chen Y.-Y."/>
            <person name="Wu W.-L."/>
            <person name="Hsu J.-L."/>
            <person name="Lin Y.-F."/>
            <person name="Huang M.-D."/>
            <person name="Li C.-Y."/>
            <person name="Huang L."/>
            <person name="Wang Z.-W."/>
            <person name="Zhao X."/>
            <person name="Zhong W.-Y."/>
            <person name="Peng D.-H."/>
            <person name="Ahmad S."/>
            <person name="Lan S."/>
            <person name="Zhang J.-S."/>
            <person name="Tsai W.-C."/>
            <person name="Van De Peer Y."/>
            <person name="Liu Z.-J."/>
        </authorList>
    </citation>
    <scope>NUCLEOTIDE SEQUENCE</scope>
    <source>
        <strain evidence="13">CP</strain>
        <tissue evidence="13">Leaves</tissue>
    </source>
</reference>